<dbReference type="Proteomes" id="UP000623687">
    <property type="component" value="Unassembled WGS sequence"/>
</dbReference>
<dbReference type="VEuPathDB" id="FungiDB:PC9H_006329"/>
<feature type="region of interest" description="Disordered" evidence="1">
    <location>
        <begin position="161"/>
        <end position="182"/>
    </location>
</feature>
<evidence type="ECO:0000313" key="3">
    <source>
        <dbReference type="Proteomes" id="UP000623687"/>
    </source>
</evidence>
<feature type="compositionally biased region" description="Basic and acidic residues" evidence="1">
    <location>
        <begin position="92"/>
        <end position="101"/>
    </location>
</feature>
<proteinExistence type="predicted"/>
<protein>
    <submittedName>
        <fullName evidence="2">Uncharacterized protein</fullName>
    </submittedName>
</protein>
<feature type="compositionally biased region" description="Acidic residues" evidence="1">
    <location>
        <begin position="117"/>
        <end position="126"/>
    </location>
</feature>
<sequence length="182" mass="19858">MEVNRPTNGALNTLQESGAPLAPPARRVGTGVTLAPITPSITTSRIRREEPEDIPQIASKDKGKGRDLTNLGSSDTEEIDEGEDDEAEKSDEEGNKEKDADAGSNGDEDGEPKKTDDEDDDEDDSTEVPMHADFVEVMCTLVVQMYNKVALYQAPGSHALGTTHRHCQHPLGRPRSSWDDWC</sequence>
<evidence type="ECO:0000313" key="2">
    <source>
        <dbReference type="EMBL" id="KAF7430621.1"/>
    </source>
</evidence>
<reference evidence="2" key="1">
    <citation type="submission" date="2019-07" db="EMBL/GenBank/DDBJ databases">
        <authorList>
            <person name="Palmer J.M."/>
        </authorList>
    </citation>
    <scope>NUCLEOTIDE SEQUENCE</scope>
    <source>
        <strain evidence="2">PC9</strain>
    </source>
</reference>
<name>A0A8H7DSS5_PLEOS</name>
<dbReference type="EMBL" id="JACETU010000004">
    <property type="protein sequence ID" value="KAF7430621.1"/>
    <property type="molecule type" value="Genomic_DNA"/>
</dbReference>
<dbReference type="GeneID" id="59376147"/>
<dbReference type="RefSeq" id="XP_036631899.1">
    <property type="nucleotide sequence ID" value="XM_036775880.1"/>
</dbReference>
<feature type="region of interest" description="Disordered" evidence="1">
    <location>
        <begin position="1"/>
        <end position="130"/>
    </location>
</feature>
<evidence type="ECO:0000256" key="1">
    <source>
        <dbReference type="SAM" id="MobiDB-lite"/>
    </source>
</evidence>
<accession>A0A8H7DSS5</accession>
<organism evidence="2 3">
    <name type="scientific">Pleurotus ostreatus</name>
    <name type="common">Oyster mushroom</name>
    <name type="synonym">White-rot fungus</name>
    <dbReference type="NCBI Taxonomy" id="5322"/>
    <lineage>
        <taxon>Eukaryota</taxon>
        <taxon>Fungi</taxon>
        <taxon>Dikarya</taxon>
        <taxon>Basidiomycota</taxon>
        <taxon>Agaricomycotina</taxon>
        <taxon>Agaricomycetes</taxon>
        <taxon>Agaricomycetidae</taxon>
        <taxon>Agaricales</taxon>
        <taxon>Pleurotineae</taxon>
        <taxon>Pleurotaceae</taxon>
        <taxon>Pleurotus</taxon>
    </lineage>
</organism>
<gene>
    <name evidence="2" type="ORF">PC9H_006329</name>
</gene>
<dbReference type="OrthoDB" id="10545998at2759"/>
<feature type="compositionally biased region" description="Polar residues" evidence="1">
    <location>
        <begin position="1"/>
        <end position="16"/>
    </location>
</feature>
<feature type="compositionally biased region" description="Acidic residues" evidence="1">
    <location>
        <begin position="75"/>
        <end position="91"/>
    </location>
</feature>
<comment type="caution">
    <text evidence="2">The sequence shown here is derived from an EMBL/GenBank/DDBJ whole genome shotgun (WGS) entry which is preliminary data.</text>
</comment>
<keyword evidence="3" id="KW-1185">Reference proteome</keyword>
<dbReference type="AlphaFoldDB" id="A0A8H7DSS5"/>